<keyword evidence="5" id="KW-1185">Reference proteome</keyword>
<dbReference type="Pfam" id="PF00722">
    <property type="entry name" value="Glyco_hydro_16"/>
    <property type="match status" value="1"/>
</dbReference>
<organism evidence="4 5">
    <name type="scientific">Actinocorallia aurantiaca</name>
    <dbReference type="NCBI Taxonomy" id="46204"/>
    <lineage>
        <taxon>Bacteria</taxon>
        <taxon>Bacillati</taxon>
        <taxon>Actinomycetota</taxon>
        <taxon>Actinomycetes</taxon>
        <taxon>Streptosporangiales</taxon>
        <taxon>Thermomonosporaceae</taxon>
        <taxon>Actinocorallia</taxon>
    </lineage>
</organism>
<dbReference type="PANTHER" id="PTHR10963:SF60">
    <property type="entry name" value="GRAM-NEGATIVE BACTERIA-BINDING PROTEIN 1-RELATED"/>
    <property type="match status" value="1"/>
</dbReference>
<comment type="caution">
    <text evidence="4">The sequence shown here is derived from an EMBL/GenBank/DDBJ whole genome shotgun (WGS) entry which is preliminary data.</text>
</comment>
<evidence type="ECO:0000313" key="4">
    <source>
        <dbReference type="EMBL" id="GAA2723589.1"/>
    </source>
</evidence>
<evidence type="ECO:0000259" key="3">
    <source>
        <dbReference type="PROSITE" id="PS51762"/>
    </source>
</evidence>
<dbReference type="PROSITE" id="PS51762">
    <property type="entry name" value="GH16_2"/>
    <property type="match status" value="1"/>
</dbReference>
<feature type="signal peptide" evidence="2">
    <location>
        <begin position="1"/>
        <end position="26"/>
    </location>
</feature>
<dbReference type="PANTHER" id="PTHR10963">
    <property type="entry name" value="GLYCOSYL HYDROLASE-RELATED"/>
    <property type="match status" value="1"/>
</dbReference>
<dbReference type="Proteomes" id="UP001501842">
    <property type="component" value="Unassembled WGS sequence"/>
</dbReference>
<dbReference type="InterPro" id="IPR000757">
    <property type="entry name" value="Beta-glucanase-like"/>
</dbReference>
<protein>
    <recommendedName>
        <fullName evidence="3">GH16 domain-containing protein</fullName>
    </recommendedName>
</protein>
<reference evidence="5" key="1">
    <citation type="journal article" date="2019" name="Int. J. Syst. Evol. Microbiol.">
        <title>The Global Catalogue of Microorganisms (GCM) 10K type strain sequencing project: providing services to taxonomists for standard genome sequencing and annotation.</title>
        <authorList>
            <consortium name="The Broad Institute Genomics Platform"/>
            <consortium name="The Broad Institute Genome Sequencing Center for Infectious Disease"/>
            <person name="Wu L."/>
            <person name="Ma J."/>
        </authorList>
    </citation>
    <scope>NUCLEOTIDE SEQUENCE [LARGE SCALE GENOMIC DNA]</scope>
    <source>
        <strain evidence="5">JCM 8201</strain>
    </source>
</reference>
<feature type="region of interest" description="Disordered" evidence="1">
    <location>
        <begin position="27"/>
        <end position="48"/>
    </location>
</feature>
<name>A0ABP6GHN5_9ACTN</name>
<evidence type="ECO:0000256" key="1">
    <source>
        <dbReference type="SAM" id="MobiDB-lite"/>
    </source>
</evidence>
<evidence type="ECO:0000256" key="2">
    <source>
        <dbReference type="SAM" id="SignalP"/>
    </source>
</evidence>
<proteinExistence type="predicted"/>
<dbReference type="InterPro" id="IPR050546">
    <property type="entry name" value="Glycosyl_Hydrlase_16"/>
</dbReference>
<evidence type="ECO:0000313" key="5">
    <source>
        <dbReference type="Proteomes" id="UP001501842"/>
    </source>
</evidence>
<sequence>MHGGMKRLGYGLAAAFLLIPVGSHLATGSTDSAPPASARPPKAELAPRAAAVRVHPTEPPWAPVGWGPPVLAENFEGDRIDLSRWAVYHDPQGTHPRTRKAVSVRNGVLRLTGGVYGGEHLSGGVAAHYAQTFGRFQARMRVERGAGYSAVMLLWPTRQGDPEWAEINFAEIPDPLRGTTGLFVHHGKDDKTSSRSIDGDFTQWHVFTLEWLPDRVTFFIDGKAVWEHTGGNIPQKADMHLALQNDIVCYSKDQCRGEGAPEQVTMYVDWVRIHPMSS</sequence>
<feature type="domain" description="GH16" evidence="3">
    <location>
        <begin position="57"/>
        <end position="278"/>
    </location>
</feature>
<dbReference type="EMBL" id="BAAATZ010000006">
    <property type="protein sequence ID" value="GAA2723589.1"/>
    <property type="molecule type" value="Genomic_DNA"/>
</dbReference>
<feature type="chain" id="PRO_5045904789" description="GH16 domain-containing protein" evidence="2">
    <location>
        <begin position="27"/>
        <end position="278"/>
    </location>
</feature>
<dbReference type="CDD" id="cd00413">
    <property type="entry name" value="Glyco_hydrolase_16"/>
    <property type="match status" value="1"/>
</dbReference>
<dbReference type="InterPro" id="IPR013320">
    <property type="entry name" value="ConA-like_dom_sf"/>
</dbReference>
<dbReference type="SUPFAM" id="SSF49899">
    <property type="entry name" value="Concanavalin A-like lectins/glucanases"/>
    <property type="match status" value="1"/>
</dbReference>
<dbReference type="Gene3D" id="2.60.120.200">
    <property type="match status" value="1"/>
</dbReference>
<keyword evidence="2" id="KW-0732">Signal</keyword>
<gene>
    <name evidence="4" type="ORF">GCM10010439_19290</name>
</gene>
<accession>A0ABP6GHN5</accession>